<dbReference type="NCBIfam" id="TIGR01275">
    <property type="entry name" value="ACC_deam_rel"/>
    <property type="match status" value="1"/>
</dbReference>
<dbReference type="PANTHER" id="PTHR43780">
    <property type="entry name" value="1-AMINOCYCLOPROPANE-1-CARBOXYLATE DEAMINASE-RELATED"/>
    <property type="match status" value="1"/>
</dbReference>
<dbReference type="InterPro" id="IPR005966">
    <property type="entry name" value="D-Cys_desShydrase"/>
</dbReference>
<dbReference type="Proteomes" id="UP001623041">
    <property type="component" value="Unassembled WGS sequence"/>
</dbReference>
<evidence type="ECO:0000313" key="5">
    <source>
        <dbReference type="EMBL" id="MFK9090790.1"/>
    </source>
</evidence>
<comment type="cofactor">
    <cofactor evidence="1">
        <name>pyridoxal 5'-phosphate</name>
        <dbReference type="ChEBI" id="CHEBI:597326"/>
    </cofactor>
</comment>
<dbReference type="EMBL" id="JBJHQH010000003">
    <property type="protein sequence ID" value="MFK9090790.1"/>
    <property type="molecule type" value="Genomic_DNA"/>
</dbReference>
<evidence type="ECO:0000259" key="4">
    <source>
        <dbReference type="Pfam" id="PF00291"/>
    </source>
</evidence>
<dbReference type="InterPro" id="IPR027278">
    <property type="entry name" value="ACCD_DCysDesulf"/>
</dbReference>
<evidence type="ECO:0000256" key="3">
    <source>
        <dbReference type="ARBA" id="ARBA00022898"/>
    </source>
</evidence>
<proteinExistence type="inferred from homology"/>
<dbReference type="Gene3D" id="3.40.50.1100">
    <property type="match status" value="2"/>
</dbReference>
<sequence length="326" mass="37021">MDKIMIANLPTKIEKVHFFSKDFDKSVFIKRDDQTGMATSGNKLRKLEYLLNDAQNKKCDYLITNGGIQSNHARATAVMAAKYKMNSLLILKEDKKGKTEGNLFFNKLVGSKIKMLDEQQYQNLPSIIKDLKEELIDSGHNPYVIPMGGSNGMGALGYLDAYYEILNQEEQLGIEFDTIVVTNGSGGTYAGLFYGNKESKRNKTIIGMSVLNQREQAARDIVHILEDMNQYRDSHFRFSATEINIIDRYIGLGYGKSQMNELKFIEKFAQEEGIILDPVYTGKSMYGLYHELKNGNLQESQNILFIHTGGIFGWTDEKMNMLFDSM</sequence>
<keyword evidence="3" id="KW-0663">Pyridoxal phosphate</keyword>
<dbReference type="SUPFAM" id="SSF53686">
    <property type="entry name" value="Tryptophan synthase beta subunit-like PLP-dependent enzymes"/>
    <property type="match status" value="1"/>
</dbReference>
<evidence type="ECO:0000256" key="1">
    <source>
        <dbReference type="ARBA" id="ARBA00001933"/>
    </source>
</evidence>
<reference evidence="5 6" key="1">
    <citation type="submission" date="2024-11" db="EMBL/GenBank/DDBJ databases">
        <authorList>
            <person name="Lucas J.A."/>
        </authorList>
    </citation>
    <scope>NUCLEOTIDE SEQUENCE [LARGE SCALE GENOMIC DNA]</scope>
    <source>
        <strain evidence="5 6">Z 5.4</strain>
    </source>
</reference>
<dbReference type="PIRSF" id="PIRSF006278">
    <property type="entry name" value="ACCD_DCysDesulf"/>
    <property type="match status" value="1"/>
</dbReference>
<organism evidence="5 6">
    <name type="scientific">Bacillus salipaludis</name>
    <dbReference type="NCBI Taxonomy" id="2547811"/>
    <lineage>
        <taxon>Bacteria</taxon>
        <taxon>Bacillati</taxon>
        <taxon>Bacillota</taxon>
        <taxon>Bacilli</taxon>
        <taxon>Bacillales</taxon>
        <taxon>Bacillaceae</taxon>
        <taxon>Bacillus</taxon>
    </lineage>
</organism>
<name>A0ABW8RBG3_9BACI</name>
<evidence type="ECO:0000256" key="2">
    <source>
        <dbReference type="ARBA" id="ARBA00008639"/>
    </source>
</evidence>
<dbReference type="PANTHER" id="PTHR43780:SF2">
    <property type="entry name" value="1-AMINOCYCLOPROPANE-1-CARBOXYLATE DEAMINASE-RELATED"/>
    <property type="match status" value="1"/>
</dbReference>
<protein>
    <submittedName>
        <fullName evidence="5">1-aminocyclopropane-1-carboxylate deaminase/D-cysteine desulfhydrase</fullName>
    </submittedName>
</protein>
<comment type="caution">
    <text evidence="5">The sequence shown here is derived from an EMBL/GenBank/DDBJ whole genome shotgun (WGS) entry which is preliminary data.</text>
</comment>
<dbReference type="RefSeq" id="WP_406579483.1">
    <property type="nucleotide sequence ID" value="NZ_JBJHQH010000003.1"/>
</dbReference>
<accession>A0ABW8RBG3</accession>
<evidence type="ECO:0000313" key="6">
    <source>
        <dbReference type="Proteomes" id="UP001623041"/>
    </source>
</evidence>
<dbReference type="InterPro" id="IPR001926">
    <property type="entry name" value="TrpB-like_PALP"/>
</dbReference>
<gene>
    <name evidence="5" type="ORF">ACJEBI_04760</name>
</gene>
<keyword evidence="6" id="KW-1185">Reference proteome</keyword>
<comment type="similarity">
    <text evidence="2">Belongs to the ACC deaminase/D-cysteine desulfhydrase family.</text>
</comment>
<dbReference type="InterPro" id="IPR036052">
    <property type="entry name" value="TrpB-like_PALP_sf"/>
</dbReference>
<feature type="domain" description="Tryptophan synthase beta chain-like PALP" evidence="4">
    <location>
        <begin position="8"/>
        <end position="309"/>
    </location>
</feature>
<dbReference type="Pfam" id="PF00291">
    <property type="entry name" value="PALP"/>
    <property type="match status" value="1"/>
</dbReference>